<dbReference type="AlphaFoldDB" id="A0A563UE58"/>
<dbReference type="Proteomes" id="UP000320042">
    <property type="component" value="Unassembled WGS sequence"/>
</dbReference>
<accession>A0A563UE58</accession>
<dbReference type="InterPro" id="IPR013538">
    <property type="entry name" value="ASHA1/2-like_C"/>
</dbReference>
<protein>
    <submittedName>
        <fullName evidence="3">SRPBCC domain-containing protein</fullName>
    </submittedName>
</protein>
<gene>
    <name evidence="3" type="ORF">FPZ43_07270</name>
</gene>
<reference evidence="3 4" key="1">
    <citation type="submission" date="2019-07" db="EMBL/GenBank/DDBJ databases">
        <authorList>
            <person name="Kim J."/>
        </authorList>
    </citation>
    <scope>NUCLEOTIDE SEQUENCE [LARGE SCALE GENOMIC DNA]</scope>
    <source>
        <strain evidence="4">dk17</strain>
    </source>
</reference>
<comment type="caution">
    <text evidence="3">The sequence shown here is derived from an EMBL/GenBank/DDBJ whole genome shotgun (WGS) entry which is preliminary data.</text>
</comment>
<evidence type="ECO:0000256" key="1">
    <source>
        <dbReference type="ARBA" id="ARBA00006817"/>
    </source>
</evidence>
<keyword evidence="4" id="KW-1185">Reference proteome</keyword>
<comment type="similarity">
    <text evidence="1">Belongs to the AHA1 family.</text>
</comment>
<dbReference type="Pfam" id="PF08327">
    <property type="entry name" value="AHSA1"/>
    <property type="match status" value="1"/>
</dbReference>
<dbReference type="CDD" id="cd07814">
    <property type="entry name" value="SRPBCC_CalC_Aha1-like"/>
    <property type="match status" value="1"/>
</dbReference>
<proteinExistence type="inferred from homology"/>
<dbReference type="EMBL" id="VOEJ01000003">
    <property type="protein sequence ID" value="TWR29655.1"/>
    <property type="molecule type" value="Genomic_DNA"/>
</dbReference>
<organism evidence="3 4">
    <name type="scientific">Mucilaginibacter pallidiroseus</name>
    <dbReference type="NCBI Taxonomy" id="2599295"/>
    <lineage>
        <taxon>Bacteria</taxon>
        <taxon>Pseudomonadati</taxon>
        <taxon>Bacteroidota</taxon>
        <taxon>Sphingobacteriia</taxon>
        <taxon>Sphingobacteriales</taxon>
        <taxon>Sphingobacteriaceae</taxon>
        <taxon>Mucilaginibacter</taxon>
    </lineage>
</organism>
<name>A0A563UE58_9SPHI</name>
<dbReference type="Gene3D" id="3.30.530.20">
    <property type="match status" value="1"/>
</dbReference>
<sequence length="155" mass="17561">MRHNFFDCTCVMSANLFEPVFIERYFDADPQHLFAAWTDPELIKLWLFKSDSSNISSVDIDLQGGGCFSIIEQTSIGQLIDHFGIYKRIVRPQRLSFTLQVPHHFTGSTTIEVNINPDGDGSLLAFKQTGIDPKIVGNAWQKMFDQLDKVFATLS</sequence>
<dbReference type="OrthoDB" id="384974at2"/>
<dbReference type="InterPro" id="IPR023393">
    <property type="entry name" value="START-like_dom_sf"/>
</dbReference>
<evidence type="ECO:0000313" key="4">
    <source>
        <dbReference type="Proteomes" id="UP000320042"/>
    </source>
</evidence>
<evidence type="ECO:0000313" key="3">
    <source>
        <dbReference type="EMBL" id="TWR29655.1"/>
    </source>
</evidence>
<evidence type="ECO:0000259" key="2">
    <source>
        <dbReference type="Pfam" id="PF08327"/>
    </source>
</evidence>
<dbReference type="SUPFAM" id="SSF55961">
    <property type="entry name" value="Bet v1-like"/>
    <property type="match status" value="1"/>
</dbReference>
<feature type="domain" description="Activator of Hsp90 ATPase homologue 1/2-like C-terminal" evidence="2">
    <location>
        <begin position="27"/>
        <end position="151"/>
    </location>
</feature>